<keyword evidence="1" id="KW-1133">Transmembrane helix</keyword>
<dbReference type="Proteomes" id="UP000323000">
    <property type="component" value="Chromosome 4"/>
</dbReference>
<dbReference type="Pfam" id="PF03140">
    <property type="entry name" value="DUF247"/>
    <property type="match status" value="1"/>
</dbReference>
<organism evidence="2 3">
    <name type="scientific">Acer yangbiense</name>
    <dbReference type="NCBI Taxonomy" id="1000413"/>
    <lineage>
        <taxon>Eukaryota</taxon>
        <taxon>Viridiplantae</taxon>
        <taxon>Streptophyta</taxon>
        <taxon>Embryophyta</taxon>
        <taxon>Tracheophyta</taxon>
        <taxon>Spermatophyta</taxon>
        <taxon>Magnoliopsida</taxon>
        <taxon>eudicotyledons</taxon>
        <taxon>Gunneridae</taxon>
        <taxon>Pentapetalae</taxon>
        <taxon>rosids</taxon>
        <taxon>malvids</taxon>
        <taxon>Sapindales</taxon>
        <taxon>Sapindaceae</taxon>
        <taxon>Hippocastanoideae</taxon>
        <taxon>Acereae</taxon>
        <taxon>Acer</taxon>
    </lineage>
</organism>
<reference evidence="3" key="1">
    <citation type="journal article" date="2019" name="Gigascience">
        <title>De novo genome assembly of the endangered Acer yangbiense, a plant species with extremely small populations endemic to Yunnan Province, China.</title>
        <authorList>
            <person name="Yang J."/>
            <person name="Wariss H.M."/>
            <person name="Tao L."/>
            <person name="Zhang R."/>
            <person name="Yun Q."/>
            <person name="Hollingsworth P."/>
            <person name="Dao Z."/>
            <person name="Luo G."/>
            <person name="Guo H."/>
            <person name="Ma Y."/>
            <person name="Sun W."/>
        </authorList>
    </citation>
    <scope>NUCLEOTIDE SEQUENCE [LARGE SCALE GENOMIC DNA]</scope>
    <source>
        <strain evidence="3">cv. Malutang</strain>
    </source>
</reference>
<dbReference type="PANTHER" id="PTHR31170:SF9">
    <property type="entry name" value="PROTEIN, PUTATIVE (DUF247)-RELATED"/>
    <property type="match status" value="1"/>
</dbReference>
<evidence type="ECO:0000313" key="3">
    <source>
        <dbReference type="Proteomes" id="UP000323000"/>
    </source>
</evidence>
<keyword evidence="3" id="KW-1185">Reference proteome</keyword>
<dbReference type="EMBL" id="VAHF01000004">
    <property type="protein sequence ID" value="TXG62538.1"/>
    <property type="molecule type" value="Genomic_DNA"/>
</dbReference>
<evidence type="ECO:0000256" key="1">
    <source>
        <dbReference type="SAM" id="Phobius"/>
    </source>
</evidence>
<name>A0A5C7I0T8_9ROSI</name>
<dbReference type="OrthoDB" id="1378449at2759"/>
<dbReference type="AlphaFoldDB" id="A0A5C7I0T8"/>
<feature type="transmembrane region" description="Helical" evidence="1">
    <location>
        <begin position="420"/>
        <end position="442"/>
    </location>
</feature>
<dbReference type="InterPro" id="IPR004158">
    <property type="entry name" value="DUF247_pln"/>
</dbReference>
<accession>A0A5C7I0T8</accession>
<dbReference type="PANTHER" id="PTHR31170">
    <property type="entry name" value="BNAC04G53230D PROTEIN"/>
    <property type="match status" value="1"/>
</dbReference>
<gene>
    <name evidence="2" type="ORF">EZV62_009532</name>
</gene>
<evidence type="ECO:0000313" key="2">
    <source>
        <dbReference type="EMBL" id="TXG62538.1"/>
    </source>
</evidence>
<sequence length="447" mass="51997">MLLAIDYSYLLAIKTRNLEMGKNENQSKDQYCSIDINKLEEILEPKADCCIYRVPQYLRKVNEEAYTPKLISIGPLHYHCREELMGMETQKRRYRVKFGERVGISKFRELEKYISDQEQHIRDHYAVSSTLECSEYITMILNDAVFIIELFMRNNHRVDDFLLDKSQLKTHIMLDLLLLENQIPFFVLNDLYLSAFPSRSDEYPSFFTLCKNFFSCMGMFNWTFSEEPQVKHFTDFLRHAVVVQVQPTAQPPNGETPDLPNATKLNESGLQFKGIKGKGKYLLDINLDKRKSRIPLIWFDETELEIPFIEIYDDTECLFRNLMALEVFHYPTQTYVCNYADLMGYLIDTAKDVDLLVEKKIIGNFVGDSEAIAKMFNTICSRITPSPSCYNTIATDMTEHYNNRWNHLKATLRSVYFTNLWTGTATVAAVVLLILTVIQTVCSIMQV</sequence>
<protein>
    <submittedName>
        <fullName evidence="2">Uncharacterized protein</fullName>
    </submittedName>
</protein>
<proteinExistence type="predicted"/>
<comment type="caution">
    <text evidence="2">The sequence shown here is derived from an EMBL/GenBank/DDBJ whole genome shotgun (WGS) entry which is preliminary data.</text>
</comment>
<keyword evidence="1" id="KW-0812">Transmembrane</keyword>
<keyword evidence="1" id="KW-0472">Membrane</keyword>